<evidence type="ECO:0000256" key="4">
    <source>
        <dbReference type="ARBA" id="ARBA00022927"/>
    </source>
</evidence>
<keyword evidence="3" id="KW-0963">Cytoplasm</keyword>
<dbReference type="GO" id="GO:0015031">
    <property type="term" value="P:protein transport"/>
    <property type="evidence" value="ECO:0007669"/>
    <property type="project" value="UniProtKB-KW"/>
</dbReference>
<keyword evidence="8" id="KW-1185">Reference proteome</keyword>
<evidence type="ECO:0000259" key="6">
    <source>
        <dbReference type="PROSITE" id="PS50219"/>
    </source>
</evidence>
<comment type="subcellular location">
    <subcellularLocation>
        <location evidence="1">Cytoplasm</location>
    </subcellularLocation>
</comment>
<evidence type="ECO:0000256" key="2">
    <source>
        <dbReference type="ARBA" id="ARBA00022448"/>
    </source>
</evidence>
<comment type="caution">
    <text evidence="7">The sequence shown here is derived from an EMBL/GenBank/DDBJ whole genome shotgun (WGS) entry which is preliminary data.</text>
</comment>
<dbReference type="GO" id="GO:0034058">
    <property type="term" value="P:endosomal vesicle fusion"/>
    <property type="evidence" value="ECO:0007669"/>
    <property type="project" value="TreeGrafter"/>
</dbReference>
<dbReference type="AlphaFoldDB" id="A0A9N8Z9B3"/>
<reference evidence="7" key="1">
    <citation type="submission" date="2021-06" db="EMBL/GenBank/DDBJ databases">
        <authorList>
            <person name="Kallberg Y."/>
            <person name="Tangrot J."/>
            <person name="Rosling A."/>
        </authorList>
    </citation>
    <scope>NUCLEOTIDE SEQUENCE</scope>
    <source>
        <strain evidence="7">IA702</strain>
    </source>
</reference>
<keyword evidence="2" id="KW-0813">Transport</keyword>
<name>A0A9N8Z9B3_9GLOM</name>
<dbReference type="Pfam" id="PF00780">
    <property type="entry name" value="CNH"/>
    <property type="match status" value="1"/>
</dbReference>
<evidence type="ECO:0000256" key="1">
    <source>
        <dbReference type="ARBA" id="ARBA00004496"/>
    </source>
</evidence>
<dbReference type="InterPro" id="IPR032914">
    <property type="entry name" value="Vam6/VPS39/TRAP1"/>
</dbReference>
<sequence length="879" mass="99892">MSITPFDLHSLIPIVALEDSQPANSPQSPAQQQQGMTTFLRRSDNRGTSGTGTVGVRLAGGIGRANRENPRVTIDCVETWNNNIYIGTSDGNLLHYVLEDLALQDTNLPRTRLISKRNLGFKQKFIERILLLPRIRKAVILCGKYQNSTLSLYSLPDMTPLPPNAFPQVKDVTCFCQNLALEGAVDKDGFVRLCVMKKRAAINFLTISLDRATEEPYLPGGGPEIYVAYRFGRYVCVADFQDYKMIDLKDKKMVTIATYNDRSQKRMSNHVTSIRPLIAVATDREFLTLGQFVTFSGEPTRGVLTWPSFPRAIGVEFPYVVALLQNDSIEIHDLINQKPVQIFQINPSVEPRTISRGSGVRLLVTELLQKLSWVPLTLHKDNGESTKTEGTKKGQPDGAMEREKNKIIKKISTVPAQVILGGKDSIMALANKPIIVQVDQLLDAHRVEEALNWAENHSRDNAAPDMHDARMQHELFYTYQRAGLIFLGETLFDDALQMFEKGHIDPRLIIHLFKDFQEFVDDDSIYVYRGVKDLVERLGTIEDIVSHSLSKNYDPHIKPNASTAPETQELRRTLIFNSKVILQKFLAKDRANRTSGHRPLNNVDKKILKAVDNVLVKLYAESNSREPLNALLENENFCLLEWCEQVLLDTKKFYALSLLYKNHEKWRKTLDTWQRILTDELPDNDFQNGLKRMGDLLSQLDDADLVWEYASWVMLKDEVIGAKIFIRDPRKPLLVEPTKVINGLRAVGQDGLKLYLEYLVIQRRSKDKAHQMELAEILALLPDVWSVEMLQKFLVRSLRLSHHEYREEQILKGISRGENTLVKHELFKAREEIGPIVITTNLSCAICQNLISDSVFIRQPNSDIVHLHCGQNPGARAEN</sequence>
<organism evidence="7 8">
    <name type="scientific">Paraglomus occultum</name>
    <dbReference type="NCBI Taxonomy" id="144539"/>
    <lineage>
        <taxon>Eukaryota</taxon>
        <taxon>Fungi</taxon>
        <taxon>Fungi incertae sedis</taxon>
        <taxon>Mucoromycota</taxon>
        <taxon>Glomeromycotina</taxon>
        <taxon>Glomeromycetes</taxon>
        <taxon>Paraglomerales</taxon>
        <taxon>Paraglomeraceae</taxon>
        <taxon>Paraglomus</taxon>
    </lineage>
</organism>
<feature type="domain" description="CNH" evidence="6">
    <location>
        <begin position="71"/>
        <end position="361"/>
    </location>
</feature>
<dbReference type="InterPro" id="IPR019452">
    <property type="entry name" value="VPS39/TGF_beta_rcpt-assoc_1"/>
</dbReference>
<gene>
    <name evidence="7" type="ORF">POCULU_LOCUS1637</name>
</gene>
<dbReference type="EMBL" id="CAJVPJ010000129">
    <property type="protein sequence ID" value="CAG8482660.1"/>
    <property type="molecule type" value="Genomic_DNA"/>
</dbReference>
<keyword evidence="4" id="KW-0653">Protein transport</keyword>
<dbReference type="PROSITE" id="PS50219">
    <property type="entry name" value="CNH"/>
    <property type="match status" value="1"/>
</dbReference>
<proteinExistence type="predicted"/>
<protein>
    <submittedName>
        <fullName evidence="7">5490_t:CDS:1</fullName>
    </submittedName>
</protein>
<evidence type="ECO:0000256" key="3">
    <source>
        <dbReference type="ARBA" id="ARBA00022490"/>
    </source>
</evidence>
<dbReference type="OrthoDB" id="10258882at2759"/>
<dbReference type="Pfam" id="PF10367">
    <property type="entry name" value="zf-Vps39_C"/>
    <property type="match status" value="1"/>
</dbReference>
<dbReference type="PANTHER" id="PTHR12894:SF27">
    <property type="entry name" value="TRANSFORMING GROWTH FACTOR-BETA RECEPTOR-ASSOCIATED PROTEIN 1"/>
    <property type="match status" value="1"/>
</dbReference>
<dbReference type="Pfam" id="PF10366">
    <property type="entry name" value="Vps39_1"/>
    <property type="match status" value="1"/>
</dbReference>
<dbReference type="InterPro" id="IPR019453">
    <property type="entry name" value="VPS39/TGFA1_Znf"/>
</dbReference>
<dbReference type="PANTHER" id="PTHR12894">
    <property type="entry name" value="CNH DOMAIN CONTAINING"/>
    <property type="match status" value="1"/>
</dbReference>
<feature type="region of interest" description="Disordered" evidence="5">
    <location>
        <begin position="20"/>
        <end position="54"/>
    </location>
</feature>
<feature type="region of interest" description="Disordered" evidence="5">
    <location>
        <begin position="381"/>
        <end position="400"/>
    </location>
</feature>
<feature type="compositionally biased region" description="Low complexity" evidence="5">
    <location>
        <begin position="20"/>
        <end position="34"/>
    </location>
</feature>
<evidence type="ECO:0000313" key="8">
    <source>
        <dbReference type="Proteomes" id="UP000789572"/>
    </source>
</evidence>
<evidence type="ECO:0000313" key="7">
    <source>
        <dbReference type="EMBL" id="CAG8482660.1"/>
    </source>
</evidence>
<dbReference type="InterPro" id="IPR001180">
    <property type="entry name" value="CNH_dom"/>
</dbReference>
<accession>A0A9N8Z9B3</accession>
<evidence type="ECO:0000256" key="5">
    <source>
        <dbReference type="SAM" id="MobiDB-lite"/>
    </source>
</evidence>
<dbReference type="Proteomes" id="UP000789572">
    <property type="component" value="Unassembled WGS sequence"/>
</dbReference>
<dbReference type="GO" id="GO:0016020">
    <property type="term" value="C:membrane"/>
    <property type="evidence" value="ECO:0007669"/>
    <property type="project" value="TreeGrafter"/>
</dbReference>
<dbReference type="GO" id="GO:0006914">
    <property type="term" value="P:autophagy"/>
    <property type="evidence" value="ECO:0007669"/>
    <property type="project" value="TreeGrafter"/>
</dbReference>
<dbReference type="GO" id="GO:0005737">
    <property type="term" value="C:cytoplasm"/>
    <property type="evidence" value="ECO:0007669"/>
    <property type="project" value="UniProtKB-SubCell"/>
</dbReference>